<dbReference type="Proteomes" id="UP000230802">
    <property type="component" value="Unassembled WGS sequence"/>
</dbReference>
<gene>
    <name evidence="1" type="ORF">COW96_03255</name>
</gene>
<dbReference type="EMBL" id="PCTD01000143">
    <property type="protein sequence ID" value="PIP64311.1"/>
    <property type="molecule type" value="Genomic_DNA"/>
</dbReference>
<comment type="caution">
    <text evidence="1">The sequence shown here is derived from an EMBL/GenBank/DDBJ whole genome shotgun (WGS) entry which is preliminary data.</text>
</comment>
<reference evidence="1 2" key="1">
    <citation type="submission" date="2017-09" db="EMBL/GenBank/DDBJ databases">
        <title>Depth-based differentiation of microbial function through sediment-hosted aquifers and enrichment of novel symbionts in the deep terrestrial subsurface.</title>
        <authorList>
            <person name="Probst A.J."/>
            <person name="Ladd B."/>
            <person name="Jarett J.K."/>
            <person name="Geller-Mcgrath D.E."/>
            <person name="Sieber C.M."/>
            <person name="Emerson J.B."/>
            <person name="Anantharaman K."/>
            <person name="Thomas B.C."/>
            <person name="Malmstrom R."/>
            <person name="Stieglmeier M."/>
            <person name="Klingl A."/>
            <person name="Woyke T."/>
            <person name="Ryan C.M."/>
            <person name="Banfield J.F."/>
        </authorList>
    </citation>
    <scope>NUCLEOTIDE SEQUENCE [LARGE SCALE GENOMIC DNA]</scope>
    <source>
        <strain evidence="1">CG22_combo_CG10-13_8_21_14_all_33_16</strain>
    </source>
</reference>
<dbReference type="SUPFAM" id="SSF46689">
    <property type="entry name" value="Homeodomain-like"/>
    <property type="match status" value="1"/>
</dbReference>
<proteinExistence type="predicted"/>
<dbReference type="AlphaFoldDB" id="A0A2H0C3D9"/>
<organism evidence="1 2">
    <name type="scientific">Candidatus Roizmanbacteria bacterium CG22_combo_CG10-13_8_21_14_all_33_16</name>
    <dbReference type="NCBI Taxonomy" id="1974859"/>
    <lineage>
        <taxon>Bacteria</taxon>
        <taxon>Candidatus Roizmaniibacteriota</taxon>
    </lineage>
</organism>
<feature type="non-terminal residue" evidence="1">
    <location>
        <position position="118"/>
    </location>
</feature>
<name>A0A2H0C3D9_9BACT</name>
<protein>
    <submittedName>
        <fullName evidence="1">IS630 family transposase</fullName>
    </submittedName>
</protein>
<accession>A0A2H0C3D9</accession>
<sequence length="118" mass="14046">MVKLNISEEEKQIVKEYFKTSSLILIRLKAQAILMRNRGIHIIDIASVLSRDERTIRRWIKDFKLRRIASIFTGKKDNENASKLTRLQKEEIRKILKQKPSAYGLSKEFWDIPQLKKY</sequence>
<dbReference type="InterPro" id="IPR009057">
    <property type="entry name" value="Homeodomain-like_sf"/>
</dbReference>
<evidence type="ECO:0000313" key="1">
    <source>
        <dbReference type="EMBL" id="PIP64311.1"/>
    </source>
</evidence>
<dbReference type="Pfam" id="PF13551">
    <property type="entry name" value="HTH_29"/>
    <property type="match status" value="1"/>
</dbReference>
<evidence type="ECO:0000313" key="2">
    <source>
        <dbReference type="Proteomes" id="UP000230802"/>
    </source>
</evidence>